<feature type="transmembrane region" description="Helical" evidence="6">
    <location>
        <begin position="6"/>
        <end position="25"/>
    </location>
</feature>
<comment type="caution">
    <text evidence="7">The sequence shown here is derived from an EMBL/GenBank/DDBJ whole genome shotgun (WGS) entry which is preliminary data.</text>
</comment>
<keyword evidence="5 6" id="KW-0472">Membrane</keyword>
<evidence type="ECO:0000256" key="5">
    <source>
        <dbReference type="ARBA" id="ARBA00023136"/>
    </source>
</evidence>
<evidence type="ECO:0000313" key="7">
    <source>
        <dbReference type="EMBL" id="TGL60383.1"/>
    </source>
</evidence>
<feature type="transmembrane region" description="Helical" evidence="6">
    <location>
        <begin position="176"/>
        <end position="197"/>
    </location>
</feature>
<feature type="transmembrane region" description="Helical" evidence="6">
    <location>
        <begin position="108"/>
        <end position="132"/>
    </location>
</feature>
<evidence type="ECO:0000256" key="2">
    <source>
        <dbReference type="ARBA" id="ARBA00022475"/>
    </source>
</evidence>
<keyword evidence="3 6" id="KW-0812">Transmembrane</keyword>
<keyword evidence="2" id="KW-1003">Cell membrane</keyword>
<evidence type="ECO:0000256" key="1">
    <source>
        <dbReference type="ARBA" id="ARBA00004651"/>
    </source>
</evidence>
<feature type="transmembrane region" description="Helical" evidence="6">
    <location>
        <begin position="37"/>
        <end position="61"/>
    </location>
</feature>
<evidence type="ECO:0000256" key="6">
    <source>
        <dbReference type="SAM" id="Phobius"/>
    </source>
</evidence>
<evidence type="ECO:0000256" key="4">
    <source>
        <dbReference type="ARBA" id="ARBA00022989"/>
    </source>
</evidence>
<dbReference type="PANTHER" id="PTHR30086">
    <property type="entry name" value="ARGININE EXPORTER PROTEIN ARGO"/>
    <property type="match status" value="1"/>
</dbReference>
<evidence type="ECO:0000313" key="8">
    <source>
        <dbReference type="Proteomes" id="UP000297693"/>
    </source>
</evidence>
<dbReference type="PANTHER" id="PTHR30086:SF20">
    <property type="entry name" value="ARGININE EXPORTER PROTEIN ARGO-RELATED"/>
    <property type="match status" value="1"/>
</dbReference>
<dbReference type="Pfam" id="PF01810">
    <property type="entry name" value="LysE"/>
    <property type="match status" value="1"/>
</dbReference>
<keyword evidence="8" id="KW-1185">Reference proteome</keyword>
<feature type="transmembrane region" description="Helical" evidence="6">
    <location>
        <begin position="67"/>
        <end position="87"/>
    </location>
</feature>
<proteinExistence type="predicted"/>
<accession>A0A4R9K2X1</accession>
<reference evidence="7" key="1">
    <citation type="journal article" date="2019" name="PLoS Negl. Trop. Dis.">
        <title>Revisiting the worldwide diversity of Leptospira species in the environment.</title>
        <authorList>
            <person name="Vincent A.T."/>
            <person name="Schiettekatte O."/>
            <person name="Bourhy P."/>
            <person name="Veyrier F.J."/>
            <person name="Picardeau M."/>
        </authorList>
    </citation>
    <scope>NUCLEOTIDE SEQUENCE [LARGE SCALE GENOMIC DNA]</scope>
    <source>
        <strain evidence="7">201702476</strain>
    </source>
</reference>
<dbReference type="OrthoDB" id="679767at2"/>
<gene>
    <name evidence="7" type="ORF">EHQ58_07780</name>
</gene>
<dbReference type="Proteomes" id="UP000297693">
    <property type="component" value="Unassembled WGS sequence"/>
</dbReference>
<feature type="transmembrane region" description="Helical" evidence="6">
    <location>
        <begin position="144"/>
        <end position="164"/>
    </location>
</feature>
<keyword evidence="4 6" id="KW-1133">Transmembrane helix</keyword>
<sequence>MPFFSGFLLGLGMIVFIGPVFIQLISISIRYGSKPGLYVAVGIFISDVICVLLCRFASSFVQVSGSFQMILSLLGAILLLILGLKTLMGKGQGFTEPGNQYQGSLLGFFAKGFVVNFVNPFVFLVWIGVTVYSKTEYGSLTDESMYLSGVLLAILCMDVSKVFLAKQISKWFKSDSHLLIQRLSGMALLIFSIRLFINAFR</sequence>
<dbReference type="InterPro" id="IPR001123">
    <property type="entry name" value="LeuE-type"/>
</dbReference>
<dbReference type="AlphaFoldDB" id="A0A4R9K2X1"/>
<comment type="subcellular location">
    <subcellularLocation>
        <location evidence="1">Cell membrane</location>
        <topology evidence="1">Multi-pass membrane protein</topology>
    </subcellularLocation>
</comment>
<protein>
    <submittedName>
        <fullName evidence="7">Lysine transporter LysE</fullName>
    </submittedName>
</protein>
<dbReference type="EMBL" id="RQGD01000022">
    <property type="protein sequence ID" value="TGL60383.1"/>
    <property type="molecule type" value="Genomic_DNA"/>
</dbReference>
<name>A0A4R9K2X1_9LEPT</name>
<dbReference type="GO" id="GO:0005886">
    <property type="term" value="C:plasma membrane"/>
    <property type="evidence" value="ECO:0007669"/>
    <property type="project" value="UniProtKB-SubCell"/>
</dbReference>
<organism evidence="7 8">
    <name type="scientific">Leptospira ognonensis</name>
    <dbReference type="NCBI Taxonomy" id="2484945"/>
    <lineage>
        <taxon>Bacteria</taxon>
        <taxon>Pseudomonadati</taxon>
        <taxon>Spirochaetota</taxon>
        <taxon>Spirochaetia</taxon>
        <taxon>Leptospirales</taxon>
        <taxon>Leptospiraceae</taxon>
        <taxon>Leptospira</taxon>
    </lineage>
</organism>
<evidence type="ECO:0000256" key="3">
    <source>
        <dbReference type="ARBA" id="ARBA00022692"/>
    </source>
</evidence>
<dbReference type="RefSeq" id="WP_135623306.1">
    <property type="nucleotide sequence ID" value="NZ_RQGD01000022.1"/>
</dbReference>
<dbReference type="GO" id="GO:0015171">
    <property type="term" value="F:amino acid transmembrane transporter activity"/>
    <property type="evidence" value="ECO:0007669"/>
    <property type="project" value="TreeGrafter"/>
</dbReference>